<gene>
    <name evidence="1" type="ORF">FBEOM_13806</name>
</gene>
<organism evidence="1 2">
    <name type="scientific">Fusarium beomiforme</name>
    <dbReference type="NCBI Taxonomy" id="44412"/>
    <lineage>
        <taxon>Eukaryota</taxon>
        <taxon>Fungi</taxon>
        <taxon>Dikarya</taxon>
        <taxon>Ascomycota</taxon>
        <taxon>Pezizomycotina</taxon>
        <taxon>Sordariomycetes</taxon>
        <taxon>Hypocreomycetidae</taxon>
        <taxon>Hypocreales</taxon>
        <taxon>Nectriaceae</taxon>
        <taxon>Fusarium</taxon>
        <taxon>Fusarium burgessii species complex</taxon>
    </lineage>
</organism>
<reference evidence="1" key="1">
    <citation type="journal article" date="2017" name="Mycologia">
        <title>Fusarium algeriense, sp. nov., a novel toxigenic crown rot pathogen of durum wheat from Algeria is nested in the Fusarium burgessii species complex.</title>
        <authorList>
            <person name="Laraba I."/>
            <person name="Keddad A."/>
            <person name="Boureghda H."/>
            <person name="Abdallah N."/>
            <person name="Vaughan M.M."/>
            <person name="Proctor R.H."/>
            <person name="Busman M."/>
            <person name="O'Donnell K."/>
        </authorList>
    </citation>
    <scope>NUCLEOTIDE SEQUENCE</scope>
    <source>
        <strain evidence="1">NRRL 25174</strain>
    </source>
</reference>
<evidence type="ECO:0000313" key="2">
    <source>
        <dbReference type="Proteomes" id="UP000730481"/>
    </source>
</evidence>
<dbReference type="Proteomes" id="UP000730481">
    <property type="component" value="Unassembled WGS sequence"/>
</dbReference>
<dbReference type="OrthoDB" id="7464126at2759"/>
<name>A0A9P5A6A1_9HYPO</name>
<comment type="caution">
    <text evidence="1">The sequence shown here is derived from an EMBL/GenBank/DDBJ whole genome shotgun (WGS) entry which is preliminary data.</text>
</comment>
<dbReference type="Pfam" id="PF23397">
    <property type="entry name" value="DUF7104"/>
    <property type="match status" value="3"/>
</dbReference>
<protein>
    <submittedName>
        <fullName evidence="1">WD domain protein</fullName>
    </submittedName>
</protein>
<dbReference type="AlphaFoldDB" id="A0A9P5A6A1"/>
<dbReference type="InterPro" id="IPR055530">
    <property type="entry name" value="DUF7104"/>
</dbReference>
<proteinExistence type="predicted"/>
<reference evidence="1" key="2">
    <citation type="submission" date="2020-02" db="EMBL/GenBank/DDBJ databases">
        <title>Identification and distribution of gene clusters putatively required for synthesis of sphingolipid metabolism inhibitors in phylogenetically diverse species of the filamentous fungus Fusarium.</title>
        <authorList>
            <person name="Kim H.-S."/>
            <person name="Busman M."/>
            <person name="Brown D.W."/>
            <person name="Divon H."/>
            <person name="Uhlig S."/>
            <person name="Proctor R.H."/>
        </authorList>
    </citation>
    <scope>NUCLEOTIDE SEQUENCE</scope>
    <source>
        <strain evidence="1">NRRL 25174</strain>
    </source>
</reference>
<keyword evidence="2" id="KW-1185">Reference proteome</keyword>
<dbReference type="EMBL" id="PVQB02001087">
    <property type="protein sequence ID" value="KAF4332393.1"/>
    <property type="molecule type" value="Genomic_DNA"/>
</dbReference>
<evidence type="ECO:0000313" key="1">
    <source>
        <dbReference type="EMBL" id="KAF4332393.1"/>
    </source>
</evidence>
<accession>A0A9P5A6A1</accession>
<sequence length="161" mass="17433">MEEVVKAIVTNSDPGILQRFLDKNRFEFQIKEIIVEAAARNRYNGHQMIALLLKANGGEVPVTGKAISAALYNPISGEKILALLVETSAHTIPMTEETITGIARHMGGSVFRQLIEKRGSEIPLTGEVIEAVAACPRNCKEVMVSLLEHGIATNDAIEGVI</sequence>